<evidence type="ECO:0000313" key="3">
    <source>
        <dbReference type="Proteomes" id="UP000297910"/>
    </source>
</evidence>
<gene>
    <name evidence="2" type="ORF">BPAE_0302g00020</name>
</gene>
<keyword evidence="3" id="KW-1185">Reference proteome</keyword>
<comment type="caution">
    <text evidence="2">The sequence shown here is derived from an EMBL/GenBank/DDBJ whole genome shotgun (WGS) entry which is preliminary data.</text>
</comment>
<sequence>MGVVAPLEHERIGGAIPDAQMPGTRKAPNSGKKLDLEVSGVDGVPKNKNTSICHALPRNLEAGTAENKCGATLEDRHLIGSY</sequence>
<organism evidence="2 3">
    <name type="scientific">Botrytis paeoniae</name>
    <dbReference type="NCBI Taxonomy" id="278948"/>
    <lineage>
        <taxon>Eukaryota</taxon>
        <taxon>Fungi</taxon>
        <taxon>Dikarya</taxon>
        <taxon>Ascomycota</taxon>
        <taxon>Pezizomycotina</taxon>
        <taxon>Leotiomycetes</taxon>
        <taxon>Helotiales</taxon>
        <taxon>Sclerotiniaceae</taxon>
        <taxon>Botrytis</taxon>
    </lineage>
</organism>
<accession>A0A4Z1FFI2</accession>
<proteinExistence type="predicted"/>
<dbReference type="Proteomes" id="UP000297910">
    <property type="component" value="Unassembled WGS sequence"/>
</dbReference>
<name>A0A4Z1FFI2_9HELO</name>
<evidence type="ECO:0000256" key="1">
    <source>
        <dbReference type="SAM" id="MobiDB-lite"/>
    </source>
</evidence>
<reference evidence="2 3" key="1">
    <citation type="submission" date="2017-12" db="EMBL/GenBank/DDBJ databases">
        <title>Comparative genomics of Botrytis spp.</title>
        <authorList>
            <person name="Valero-Jimenez C.A."/>
            <person name="Tapia P."/>
            <person name="Veloso J."/>
            <person name="Silva-Moreno E."/>
            <person name="Staats M."/>
            <person name="Valdes J.H."/>
            <person name="Van Kan J.A.L."/>
        </authorList>
    </citation>
    <scope>NUCLEOTIDE SEQUENCE [LARGE SCALE GENOMIC DNA]</scope>
    <source>
        <strain evidence="2 3">Bp0003</strain>
    </source>
</reference>
<evidence type="ECO:0000313" key="2">
    <source>
        <dbReference type="EMBL" id="TGO20367.1"/>
    </source>
</evidence>
<dbReference type="EMBL" id="PQXI01000301">
    <property type="protein sequence ID" value="TGO20367.1"/>
    <property type="molecule type" value="Genomic_DNA"/>
</dbReference>
<dbReference type="AlphaFoldDB" id="A0A4Z1FFI2"/>
<protein>
    <submittedName>
        <fullName evidence="2">Uncharacterized protein</fullName>
    </submittedName>
</protein>
<feature type="region of interest" description="Disordered" evidence="1">
    <location>
        <begin position="1"/>
        <end position="42"/>
    </location>
</feature>